<dbReference type="EMBL" id="GFPF01004065">
    <property type="protein sequence ID" value="MAA15211.1"/>
    <property type="molecule type" value="Transcribed_RNA"/>
</dbReference>
<sequence length="200" mass="23295">MCSVMAAGNEVRACTVIAFSIFITWQLSGAEYVTPSSDEYDFDIRKFLNSSEKIWTLNTTSEKPQFCKSDLKRNITEQEIFFTRKSNGREELLHGEFLYNRAFNEYSEMNVGQTGKLLDREEIVFHGYNNTCAVFQTTLLANDIIFFSFNQREIVFELRVKNSSVHNPDQECLEQFFGYFAKGKKTQGLYFNWCQTSRMS</sequence>
<feature type="signal peptide" evidence="1">
    <location>
        <begin position="1"/>
        <end position="30"/>
    </location>
</feature>
<organism evidence="2">
    <name type="scientific">Rhipicephalus zambeziensis</name>
    <dbReference type="NCBI Taxonomy" id="60191"/>
    <lineage>
        <taxon>Eukaryota</taxon>
        <taxon>Metazoa</taxon>
        <taxon>Ecdysozoa</taxon>
        <taxon>Arthropoda</taxon>
        <taxon>Chelicerata</taxon>
        <taxon>Arachnida</taxon>
        <taxon>Acari</taxon>
        <taxon>Parasitiformes</taxon>
        <taxon>Ixodida</taxon>
        <taxon>Ixodoidea</taxon>
        <taxon>Ixodidae</taxon>
        <taxon>Rhipicephalinae</taxon>
        <taxon>Rhipicephalus</taxon>
        <taxon>Rhipicephalus</taxon>
    </lineage>
</organism>
<feature type="chain" id="PRO_5012736680" evidence="1">
    <location>
        <begin position="31"/>
        <end position="200"/>
    </location>
</feature>
<evidence type="ECO:0000256" key="1">
    <source>
        <dbReference type="SAM" id="SignalP"/>
    </source>
</evidence>
<keyword evidence="1" id="KW-0732">Signal</keyword>
<dbReference type="AlphaFoldDB" id="A0A224YKZ1"/>
<protein>
    <submittedName>
        <fullName evidence="2">Lipocalin</fullName>
    </submittedName>
</protein>
<dbReference type="Gene3D" id="2.40.128.20">
    <property type="match status" value="1"/>
</dbReference>
<evidence type="ECO:0000313" key="2">
    <source>
        <dbReference type="EMBL" id="MAA15211.1"/>
    </source>
</evidence>
<name>A0A224YKZ1_9ACAR</name>
<dbReference type="InterPro" id="IPR012674">
    <property type="entry name" value="Calycin"/>
</dbReference>
<accession>A0A224YKZ1</accession>
<reference evidence="2" key="1">
    <citation type="journal article" date="2017" name="Parasit. Vectors">
        <title>Sialotranscriptomics of Rhipicephalus zambeziensis reveals intricate expression profiles of secretory proteins and suggests tight temporal transcriptional regulation during blood-feeding.</title>
        <authorList>
            <person name="de Castro M.H."/>
            <person name="de Klerk D."/>
            <person name="Pienaar R."/>
            <person name="Rees D.J.G."/>
            <person name="Mans B.J."/>
        </authorList>
    </citation>
    <scope>NUCLEOTIDE SEQUENCE</scope>
    <source>
        <tissue evidence="2">Salivary glands</tissue>
    </source>
</reference>
<proteinExistence type="predicted"/>